<organism evidence="1">
    <name type="scientific">Thermofilum adornatum</name>
    <dbReference type="NCBI Taxonomy" id="1365176"/>
    <lineage>
        <taxon>Archaea</taxon>
        <taxon>Thermoproteota</taxon>
        <taxon>Thermoprotei</taxon>
        <taxon>Thermofilales</taxon>
        <taxon>Thermofilaceae</taxon>
        <taxon>Thermofilum</taxon>
    </lineage>
</organism>
<gene>
    <name evidence="1" type="ORF">ENN26_04710</name>
</gene>
<name>A0A7C1CCX7_9CREN</name>
<evidence type="ECO:0000313" key="1">
    <source>
        <dbReference type="EMBL" id="HDP15062.1"/>
    </source>
</evidence>
<accession>A0A7C1CCX7</accession>
<sequence length="81" mass="9079">MSKYTTLRVSLEDKQRLERLAKLAGKKSVAEALRFALTIAEKELEQSKTIPSKVLSSLAYARDIGETNAEKVDEYVYGAEK</sequence>
<dbReference type="EMBL" id="DSAY01000085">
    <property type="protein sequence ID" value="HDP15062.1"/>
    <property type="molecule type" value="Genomic_DNA"/>
</dbReference>
<comment type="caution">
    <text evidence="1">The sequence shown here is derived from an EMBL/GenBank/DDBJ whole genome shotgun (WGS) entry which is preliminary data.</text>
</comment>
<dbReference type="AlphaFoldDB" id="A0A7C1CCX7"/>
<reference evidence="1" key="1">
    <citation type="journal article" date="2020" name="mSystems">
        <title>Genome- and Community-Level Interaction Insights into Carbon Utilization and Element Cycling Functions of Hydrothermarchaeota in Hydrothermal Sediment.</title>
        <authorList>
            <person name="Zhou Z."/>
            <person name="Liu Y."/>
            <person name="Xu W."/>
            <person name="Pan J."/>
            <person name="Luo Z.H."/>
            <person name="Li M."/>
        </authorList>
    </citation>
    <scope>NUCLEOTIDE SEQUENCE [LARGE SCALE GENOMIC DNA]</scope>
    <source>
        <strain evidence="1">SpSt-116</strain>
    </source>
</reference>
<evidence type="ECO:0008006" key="2">
    <source>
        <dbReference type="Google" id="ProtNLM"/>
    </source>
</evidence>
<proteinExistence type="predicted"/>
<protein>
    <recommendedName>
        <fullName evidence="2">Ribbon-helix-helix protein CopG domain-containing protein</fullName>
    </recommendedName>
</protein>